<dbReference type="OrthoDB" id="1890947at2759"/>
<keyword evidence="4" id="KW-0539">Nucleus</keyword>
<keyword evidence="2" id="KW-0805">Transcription regulation</keyword>
<sequence>MEKTMEGLEFDGAMEWLRPFIETKCWDYCVVWKLGDDPSRFVEWIGCCCSGGGCENDSVKEQTCAPLCRDTHFQHPMRTKACEALALLPSSMPLYSGLHGEVVISAQPRWICHANASDSDTSNDAIGTQVLIPVAGGLIELFVAKHIPKDQTIIDLITAKCDLSDLDQGAMSTSLTLDENHLDQLSEEYLQHWPLTLHLLSSNPKIQVLPPVTQSSSYPSAEGSSSSSNPSNDCPLFDLNSDYINLHGFVKQSIGQSSGSKKNKHNESSLKRQADLVSHCGNMVENDEGNVIQKPVRRFHSKNLVTERKRRNRIKDGLFTLRSLVPKITKMDIASIPGDAIEYIQELKTEVQQLQDVLSEVEEEDYKKNIAELKIATSDRIHYGSTTCLSPTEQNHGSSSIVEQKQTEVKVEVNQMSQREFLIKFYCEQKRGGFVRLMEALNSLGLQVTDANITTFCGKVLNILKVEAKKDIQPQKLRECLMDLAKYRL</sequence>
<feature type="domain" description="BHLH" evidence="6">
    <location>
        <begin position="298"/>
        <end position="347"/>
    </location>
</feature>
<dbReference type="Pfam" id="PF22754">
    <property type="entry name" value="bHLH-TF_ACT-like_plant"/>
    <property type="match status" value="1"/>
</dbReference>
<evidence type="ECO:0000256" key="3">
    <source>
        <dbReference type="ARBA" id="ARBA00023163"/>
    </source>
</evidence>
<accession>A0A5N6R0Z5</accession>
<dbReference type="PANTHER" id="PTHR31945:SF63">
    <property type="entry name" value="TRANSCRIPTION FACTOR BHLH90"/>
    <property type="match status" value="1"/>
</dbReference>
<dbReference type="GO" id="GO:0005634">
    <property type="term" value="C:nucleus"/>
    <property type="evidence" value="ECO:0007669"/>
    <property type="project" value="UniProtKB-SubCell"/>
</dbReference>
<dbReference type="AlphaFoldDB" id="A0A5N6R0Z5"/>
<dbReference type="EMBL" id="CM017323">
    <property type="protein sequence ID" value="KAE8023463.1"/>
    <property type="molecule type" value="Genomic_DNA"/>
</dbReference>
<dbReference type="PANTHER" id="PTHR31945">
    <property type="entry name" value="TRANSCRIPTION FACTOR SCREAM2-RELATED"/>
    <property type="match status" value="1"/>
</dbReference>
<name>A0A5N6R0Z5_9ROSI</name>
<dbReference type="Gene3D" id="4.10.280.10">
    <property type="entry name" value="Helix-loop-helix DNA-binding domain"/>
    <property type="match status" value="1"/>
</dbReference>
<evidence type="ECO:0000256" key="5">
    <source>
        <dbReference type="SAM" id="MobiDB-lite"/>
    </source>
</evidence>
<protein>
    <recommendedName>
        <fullName evidence="6">BHLH domain-containing protein</fullName>
    </recommendedName>
</protein>
<evidence type="ECO:0000256" key="1">
    <source>
        <dbReference type="ARBA" id="ARBA00004123"/>
    </source>
</evidence>
<dbReference type="SUPFAM" id="SSF47459">
    <property type="entry name" value="HLH, helix-loop-helix DNA-binding domain"/>
    <property type="match status" value="1"/>
</dbReference>
<keyword evidence="8" id="KW-1185">Reference proteome</keyword>
<dbReference type="InterPro" id="IPR036638">
    <property type="entry name" value="HLH_DNA-bd_sf"/>
</dbReference>
<dbReference type="PROSITE" id="PS50888">
    <property type="entry name" value="BHLH"/>
    <property type="match status" value="1"/>
</dbReference>
<proteinExistence type="predicted"/>
<feature type="region of interest" description="Disordered" evidence="5">
    <location>
        <begin position="211"/>
        <end position="232"/>
    </location>
</feature>
<organism evidence="7 8">
    <name type="scientific">Carpinus fangiana</name>
    <dbReference type="NCBI Taxonomy" id="176857"/>
    <lineage>
        <taxon>Eukaryota</taxon>
        <taxon>Viridiplantae</taxon>
        <taxon>Streptophyta</taxon>
        <taxon>Embryophyta</taxon>
        <taxon>Tracheophyta</taxon>
        <taxon>Spermatophyta</taxon>
        <taxon>Magnoliopsida</taxon>
        <taxon>eudicotyledons</taxon>
        <taxon>Gunneridae</taxon>
        <taxon>Pentapetalae</taxon>
        <taxon>rosids</taxon>
        <taxon>fabids</taxon>
        <taxon>Fagales</taxon>
        <taxon>Betulaceae</taxon>
        <taxon>Carpinus</taxon>
    </lineage>
</organism>
<gene>
    <name evidence="7" type="ORF">FH972_009154</name>
</gene>
<evidence type="ECO:0000256" key="4">
    <source>
        <dbReference type="ARBA" id="ARBA00023242"/>
    </source>
</evidence>
<evidence type="ECO:0000259" key="6">
    <source>
        <dbReference type="PROSITE" id="PS50888"/>
    </source>
</evidence>
<dbReference type="InterPro" id="IPR054502">
    <property type="entry name" value="bHLH-TF_ACT-like_plant"/>
</dbReference>
<dbReference type="Proteomes" id="UP000327013">
    <property type="component" value="Chromosome 3"/>
</dbReference>
<dbReference type="GO" id="GO:0003700">
    <property type="term" value="F:DNA-binding transcription factor activity"/>
    <property type="evidence" value="ECO:0007669"/>
    <property type="project" value="TreeGrafter"/>
</dbReference>
<keyword evidence="3" id="KW-0804">Transcription</keyword>
<dbReference type="GO" id="GO:0043565">
    <property type="term" value="F:sequence-specific DNA binding"/>
    <property type="evidence" value="ECO:0007669"/>
    <property type="project" value="TreeGrafter"/>
</dbReference>
<dbReference type="GO" id="GO:0046983">
    <property type="term" value="F:protein dimerization activity"/>
    <property type="evidence" value="ECO:0007669"/>
    <property type="project" value="InterPro"/>
</dbReference>
<evidence type="ECO:0000256" key="2">
    <source>
        <dbReference type="ARBA" id="ARBA00023015"/>
    </source>
</evidence>
<evidence type="ECO:0000313" key="7">
    <source>
        <dbReference type="EMBL" id="KAE8023463.1"/>
    </source>
</evidence>
<dbReference type="SMART" id="SM00353">
    <property type="entry name" value="HLH"/>
    <property type="match status" value="1"/>
</dbReference>
<evidence type="ECO:0000313" key="8">
    <source>
        <dbReference type="Proteomes" id="UP000327013"/>
    </source>
</evidence>
<dbReference type="InterPro" id="IPR011598">
    <property type="entry name" value="bHLH_dom"/>
</dbReference>
<feature type="compositionally biased region" description="Low complexity" evidence="5">
    <location>
        <begin position="215"/>
        <end position="231"/>
    </location>
</feature>
<dbReference type="InterPro" id="IPR025610">
    <property type="entry name" value="MYC/MYB_N"/>
</dbReference>
<dbReference type="InterPro" id="IPR051358">
    <property type="entry name" value="TF_AMS/ICE1/BHLH6-like"/>
</dbReference>
<comment type="subcellular location">
    <subcellularLocation>
        <location evidence="1">Nucleus</location>
    </subcellularLocation>
</comment>
<dbReference type="Pfam" id="PF00010">
    <property type="entry name" value="HLH"/>
    <property type="match status" value="1"/>
</dbReference>
<reference evidence="7 8" key="1">
    <citation type="submission" date="2019-06" db="EMBL/GenBank/DDBJ databases">
        <title>A chromosomal-level reference genome of Carpinus fangiana (Coryloideae, Betulaceae).</title>
        <authorList>
            <person name="Yang X."/>
            <person name="Wang Z."/>
            <person name="Zhang L."/>
            <person name="Hao G."/>
            <person name="Liu J."/>
            <person name="Yang Y."/>
        </authorList>
    </citation>
    <scope>NUCLEOTIDE SEQUENCE [LARGE SCALE GENOMIC DNA]</scope>
    <source>
        <strain evidence="7">Cfa_2016G</strain>
        <tissue evidence="7">Leaf</tissue>
    </source>
</reference>
<dbReference type="Pfam" id="PF14215">
    <property type="entry name" value="bHLH-MYC_N"/>
    <property type="match status" value="1"/>
</dbReference>